<sequence>MADEDAETGPAGTAHRRCSALLRRWLRETHTPTPLGPLRVHVGSLEVRTEIRSNSPTGAHRFGPLHAVGGEEGTTDEALDPSVLAAAISADARSRMPDGGAADSVRPVRTASPAEWMRRALIEPEWDLDPVGSLSGSAAFHELVKESANRLPRLLDTVTDLAEYENWLDKHVATELHPALEAPYASAEAATATLLTRGPLTVIGLLGRYGVADEADMLELLSRRLQPLTHSKAGGLVRRWLNDPTVTDLGGLNGAGLRCPAHPGVPGVEPTYYEIANPLYERTAVEARVPGVPIPEPGEDWSLRAIEVTGDDGGPDVALVHTWMNAEHVAPHWEQAWSLAQWHRELATQLSGDHSLPCLVSSGGRPMAYVELYRVMRDTLSGCYPFHPHDLGVHIAVGEPGEIGRGLGSTLLRALARGLLTADPDCRRVVAEPNVHNRASVGAFTKAGYGRGRDVGLPSKNSALMVYAR</sequence>
<gene>
    <name evidence="6" type="ORF">JOF55_001248</name>
</gene>
<dbReference type="SMART" id="SM01006">
    <property type="entry name" value="AlcB"/>
    <property type="match status" value="1"/>
</dbReference>
<dbReference type="RefSeq" id="WP_310270874.1">
    <property type="nucleotide sequence ID" value="NZ_JAVDXW010000001.1"/>
</dbReference>
<organism evidence="6 7">
    <name type="scientific">Haloactinomyces albus</name>
    <dbReference type="NCBI Taxonomy" id="1352928"/>
    <lineage>
        <taxon>Bacteria</taxon>
        <taxon>Bacillati</taxon>
        <taxon>Actinomycetota</taxon>
        <taxon>Actinomycetes</taxon>
        <taxon>Actinopolysporales</taxon>
        <taxon>Actinopolysporaceae</taxon>
        <taxon>Haloactinomyces</taxon>
    </lineage>
</organism>
<proteinExistence type="predicted"/>
<dbReference type="InterPro" id="IPR016181">
    <property type="entry name" value="Acyl_CoA_acyltransferase"/>
</dbReference>
<reference evidence="6" key="1">
    <citation type="submission" date="2023-07" db="EMBL/GenBank/DDBJ databases">
        <title>Sequencing the genomes of 1000 actinobacteria strains.</title>
        <authorList>
            <person name="Klenk H.-P."/>
        </authorList>
    </citation>
    <scope>NUCLEOTIDE SEQUENCE</scope>
    <source>
        <strain evidence="6">DSM 45977</strain>
    </source>
</reference>
<keyword evidence="7" id="KW-1185">Reference proteome</keyword>
<evidence type="ECO:0000256" key="2">
    <source>
        <dbReference type="ARBA" id="ARBA00005102"/>
    </source>
</evidence>
<evidence type="ECO:0000256" key="4">
    <source>
        <dbReference type="ARBA" id="ARBA00031122"/>
    </source>
</evidence>
<dbReference type="SUPFAM" id="SSF55729">
    <property type="entry name" value="Acyl-CoA N-acyltransferases (Nat)"/>
    <property type="match status" value="1"/>
</dbReference>
<evidence type="ECO:0000259" key="5">
    <source>
        <dbReference type="SMART" id="SM01006"/>
    </source>
</evidence>
<evidence type="ECO:0000313" key="7">
    <source>
        <dbReference type="Proteomes" id="UP001180845"/>
    </source>
</evidence>
<name>A0AAE3ZA08_9ACTN</name>
<dbReference type="GO" id="GO:0016410">
    <property type="term" value="F:N-acyltransferase activity"/>
    <property type="evidence" value="ECO:0007669"/>
    <property type="project" value="TreeGrafter"/>
</dbReference>
<evidence type="ECO:0000256" key="3">
    <source>
        <dbReference type="ARBA" id="ARBA00020586"/>
    </source>
</evidence>
<evidence type="ECO:0000256" key="1">
    <source>
        <dbReference type="ARBA" id="ARBA00003818"/>
    </source>
</evidence>
<comment type="caution">
    <text evidence="6">The sequence shown here is derived from an EMBL/GenBank/DDBJ whole genome shotgun (WGS) entry which is preliminary data.</text>
</comment>
<feature type="domain" description="Acyltransferase MbtK/IucB-like conserved" evidence="5">
    <location>
        <begin position="304"/>
        <end position="356"/>
    </location>
</feature>
<comment type="pathway">
    <text evidence="2">Siderophore biosynthesis; mycobactin biosynthesis.</text>
</comment>
<dbReference type="PANTHER" id="PTHR31438:SF1">
    <property type="entry name" value="LYSINE N-ACYLTRANSFERASE C17G9.06C-RELATED"/>
    <property type="match status" value="1"/>
</dbReference>
<protein>
    <recommendedName>
        <fullName evidence="3">Lysine N-acyltransferase MbtK</fullName>
    </recommendedName>
    <alternativeName>
        <fullName evidence="4">Mycobactin synthase protein K</fullName>
    </alternativeName>
</protein>
<dbReference type="Pfam" id="PF13523">
    <property type="entry name" value="Acetyltransf_8"/>
    <property type="match status" value="1"/>
</dbReference>
<accession>A0AAE3ZA08</accession>
<dbReference type="EMBL" id="JAVDXW010000001">
    <property type="protein sequence ID" value="MDR7301067.1"/>
    <property type="molecule type" value="Genomic_DNA"/>
</dbReference>
<dbReference type="GO" id="GO:0019290">
    <property type="term" value="P:siderophore biosynthetic process"/>
    <property type="evidence" value="ECO:0007669"/>
    <property type="project" value="InterPro"/>
</dbReference>
<evidence type="ECO:0000313" key="6">
    <source>
        <dbReference type="EMBL" id="MDR7301067.1"/>
    </source>
</evidence>
<dbReference type="Gene3D" id="3.40.630.30">
    <property type="match status" value="1"/>
</dbReference>
<comment type="function">
    <text evidence="1">Acyltransferase required for the direct transfer of medium- to long-chain fatty acyl moieties from a carrier protein (MbtL) on to the epsilon-amino group of lysine residue in the mycobactin core.</text>
</comment>
<dbReference type="Proteomes" id="UP001180845">
    <property type="component" value="Unassembled WGS sequence"/>
</dbReference>
<dbReference type="AlphaFoldDB" id="A0AAE3ZA08"/>
<dbReference type="PANTHER" id="PTHR31438">
    <property type="entry name" value="LYSINE N-ACYLTRANSFERASE C17G9.06C-RELATED"/>
    <property type="match status" value="1"/>
</dbReference>
<dbReference type="InterPro" id="IPR019432">
    <property type="entry name" value="Acyltransferase_MbtK/IucB-like"/>
</dbReference>